<dbReference type="Proteomes" id="UP000018884">
    <property type="component" value="Segment"/>
</dbReference>
<protein>
    <submittedName>
        <fullName evidence="1">Uncharacterized protein</fullName>
    </submittedName>
</protein>
<organism evidence="1 2">
    <name type="scientific">Vibrio phage VH7D</name>
    <dbReference type="NCBI Taxonomy" id="1262539"/>
    <lineage>
        <taxon>Viruses</taxon>
        <taxon>Duplodnaviria</taxon>
        <taxon>Heunggongvirae</taxon>
        <taxon>Uroviricota</taxon>
        <taxon>Caudoviricetes</taxon>
        <taxon>Pantevenvirales</taxon>
        <taxon>Straboviridae</taxon>
        <taxon>Schizotequatrovirus</taxon>
        <taxon>Schizotequatrovirus vh7d</taxon>
    </lineage>
</organism>
<proteinExistence type="predicted"/>
<evidence type="ECO:0000313" key="2">
    <source>
        <dbReference type="Proteomes" id="UP000018884"/>
    </source>
</evidence>
<dbReference type="KEGG" id="vg:18499747"/>
<dbReference type="EMBL" id="KC131129">
    <property type="protein sequence ID" value="AGB06828.1"/>
    <property type="molecule type" value="Genomic_DNA"/>
</dbReference>
<name>V9LZT4_9CAUD</name>
<sequence>MFNDDLLLSATWESYIDQNYNCEMYKTAMVEIPSIGCTVVREKYDARNIIETLLKTRELEPDEFELITDLFPHVDVTQEEHHWHCECCGGVHDTTTNIFNQETGKELEFHFDGHFGDSTSLMPHQLLEFCLYGWLIDQ</sequence>
<reference evidence="1 2" key="1">
    <citation type="submission" date="2012-11" db="EMBL/GenBank/DDBJ databases">
        <title>Comeplete Genome Sequence Of a Novel Gaint Bacteriophage VH7D that Infects Vibrio harveyi.</title>
        <authorList>
            <person name="Luo Z."/>
            <person name="Yu Y."/>
        </authorList>
    </citation>
    <scope>NUCLEOTIDE SEQUENCE [LARGE SCALE GENOMIC DNA]</scope>
</reference>
<dbReference type="GeneID" id="18499747"/>
<evidence type="ECO:0000313" key="1">
    <source>
        <dbReference type="EMBL" id="AGB06828.1"/>
    </source>
</evidence>
<keyword evidence="2" id="KW-1185">Reference proteome</keyword>
<accession>V9LZT4</accession>
<dbReference type="RefSeq" id="YP_009006115.1">
    <property type="nucleotide sequence ID" value="NC_023568.1"/>
</dbReference>